<sequence>MTRFLGRVFFVVVLAAIMGRFGGVEAGVYNLHLQTDNVPDYTDLESFVRSATDLWETPQEKCIAIWRWGRRSRRQTSCAADEGRTIWDPILHFNSYGAMNCGIISALNIPPWLQLGYRARYVELGGH</sequence>
<proteinExistence type="predicted"/>
<comment type="caution">
    <text evidence="1">The sequence shown here is derived from an EMBL/GenBank/DDBJ whole genome shotgun (WGS) entry which is preliminary data.</text>
</comment>
<dbReference type="EMBL" id="BARV01037180">
    <property type="protein sequence ID" value="GAI48318.1"/>
    <property type="molecule type" value="Genomic_DNA"/>
</dbReference>
<evidence type="ECO:0000313" key="1">
    <source>
        <dbReference type="EMBL" id="GAI48318.1"/>
    </source>
</evidence>
<gene>
    <name evidence="1" type="ORF">S06H3_57587</name>
</gene>
<protein>
    <submittedName>
        <fullName evidence="1">Uncharacterized protein</fullName>
    </submittedName>
</protein>
<name>X1NXJ0_9ZZZZ</name>
<organism evidence="1">
    <name type="scientific">marine sediment metagenome</name>
    <dbReference type="NCBI Taxonomy" id="412755"/>
    <lineage>
        <taxon>unclassified sequences</taxon>
        <taxon>metagenomes</taxon>
        <taxon>ecological metagenomes</taxon>
    </lineage>
</organism>
<reference evidence="1" key="1">
    <citation type="journal article" date="2014" name="Front. Microbiol.">
        <title>High frequency of phylogenetically diverse reductive dehalogenase-homologous genes in deep subseafloor sedimentary metagenomes.</title>
        <authorList>
            <person name="Kawai M."/>
            <person name="Futagami T."/>
            <person name="Toyoda A."/>
            <person name="Takaki Y."/>
            <person name="Nishi S."/>
            <person name="Hori S."/>
            <person name="Arai W."/>
            <person name="Tsubouchi T."/>
            <person name="Morono Y."/>
            <person name="Uchiyama I."/>
            <person name="Ito T."/>
            <person name="Fujiyama A."/>
            <person name="Inagaki F."/>
            <person name="Takami H."/>
        </authorList>
    </citation>
    <scope>NUCLEOTIDE SEQUENCE</scope>
    <source>
        <strain evidence="1">Expedition CK06-06</strain>
    </source>
</reference>
<feature type="non-terminal residue" evidence="1">
    <location>
        <position position="127"/>
    </location>
</feature>
<dbReference type="AlphaFoldDB" id="X1NXJ0"/>
<accession>X1NXJ0</accession>